<dbReference type="OrthoDB" id="5600418at2759"/>
<dbReference type="InterPro" id="IPR015943">
    <property type="entry name" value="WD40/YVTN_repeat-like_dom_sf"/>
</dbReference>
<evidence type="ECO:0000256" key="15">
    <source>
        <dbReference type="ARBA" id="ARBA00023242"/>
    </source>
</evidence>
<evidence type="ECO:0000256" key="11">
    <source>
        <dbReference type="ARBA" id="ARBA00022771"/>
    </source>
</evidence>
<keyword evidence="6" id="KW-0963">Cytoplasm</keyword>
<evidence type="ECO:0000256" key="16">
    <source>
        <dbReference type="PROSITE-ProRule" id="PRU00175"/>
    </source>
</evidence>
<keyword evidence="14" id="KW-0234">DNA repair</keyword>
<evidence type="ECO:0000256" key="7">
    <source>
        <dbReference type="ARBA" id="ARBA00022574"/>
    </source>
</evidence>
<evidence type="ECO:0000256" key="13">
    <source>
        <dbReference type="ARBA" id="ARBA00022833"/>
    </source>
</evidence>
<dbReference type="GO" id="GO:0008270">
    <property type="term" value="F:zinc ion binding"/>
    <property type="evidence" value="ECO:0007669"/>
    <property type="project" value="UniProtKB-KW"/>
</dbReference>
<dbReference type="EC" id="2.3.2.27" evidence="5"/>
<name>A0A811KU77_9BILA</name>
<keyword evidence="15" id="KW-0539">Nucleus</keyword>
<dbReference type="EMBL" id="CAJFCW020000004">
    <property type="protein sequence ID" value="CAG9112354.1"/>
    <property type="molecule type" value="Genomic_DNA"/>
</dbReference>
<dbReference type="SUPFAM" id="SSF57850">
    <property type="entry name" value="RING/U-box"/>
    <property type="match status" value="1"/>
</dbReference>
<evidence type="ECO:0000259" key="19">
    <source>
        <dbReference type="PROSITE" id="PS50089"/>
    </source>
</evidence>
<keyword evidence="11 16" id="KW-0479">Metal-binding</keyword>
<evidence type="ECO:0000256" key="17">
    <source>
        <dbReference type="SAM" id="Coils"/>
    </source>
</evidence>
<keyword evidence="13" id="KW-0862">Zinc</keyword>
<dbReference type="CDD" id="cd16450">
    <property type="entry name" value="mRING-C3HGC3_RFWD3"/>
    <property type="match status" value="1"/>
</dbReference>
<dbReference type="AlphaFoldDB" id="A0A811KU77"/>
<feature type="compositionally biased region" description="Basic residues" evidence="18">
    <location>
        <begin position="73"/>
        <end position="82"/>
    </location>
</feature>
<keyword evidence="12" id="KW-0833">Ubl conjugation pathway</keyword>
<evidence type="ECO:0000256" key="14">
    <source>
        <dbReference type="ARBA" id="ARBA00023204"/>
    </source>
</evidence>
<dbReference type="SMART" id="SM00320">
    <property type="entry name" value="WD40"/>
    <property type="match status" value="3"/>
</dbReference>
<dbReference type="InterPro" id="IPR036322">
    <property type="entry name" value="WD40_repeat_dom_sf"/>
</dbReference>
<evidence type="ECO:0000256" key="9">
    <source>
        <dbReference type="ARBA" id="ARBA00022737"/>
    </source>
</evidence>
<evidence type="ECO:0000256" key="5">
    <source>
        <dbReference type="ARBA" id="ARBA00012483"/>
    </source>
</evidence>
<comment type="catalytic activity">
    <reaction evidence="1">
        <text>S-ubiquitinyl-[E2 ubiquitin-conjugating enzyme]-L-cysteine + [acceptor protein]-L-lysine = [E2 ubiquitin-conjugating enzyme]-L-cysteine + N(6)-ubiquitinyl-[acceptor protein]-L-lysine.</text>
        <dbReference type="EC" id="2.3.2.27"/>
    </reaction>
</comment>
<feature type="coiled-coil region" evidence="17">
    <location>
        <begin position="226"/>
        <end position="267"/>
    </location>
</feature>
<gene>
    <name evidence="20" type="ORF">BOKJ2_LOCUS8299</name>
</gene>
<evidence type="ECO:0000256" key="2">
    <source>
        <dbReference type="ARBA" id="ARBA00004322"/>
    </source>
</evidence>
<proteinExistence type="predicted"/>
<dbReference type="GO" id="GO:0061630">
    <property type="term" value="F:ubiquitin protein ligase activity"/>
    <property type="evidence" value="ECO:0007669"/>
    <property type="project" value="UniProtKB-EC"/>
</dbReference>
<dbReference type="Pfam" id="PF13639">
    <property type="entry name" value="zf-RING_2"/>
    <property type="match status" value="1"/>
</dbReference>
<accession>A0A811KU77</accession>
<comment type="subcellular location">
    <subcellularLocation>
        <location evidence="3">Cytoplasm</location>
    </subcellularLocation>
    <subcellularLocation>
        <location evidence="2">Nucleus</location>
        <location evidence="2">PML body</location>
    </subcellularLocation>
</comment>
<evidence type="ECO:0000313" key="20">
    <source>
        <dbReference type="EMBL" id="CAD5219148.1"/>
    </source>
</evidence>
<organism evidence="20 21">
    <name type="scientific">Bursaphelenchus okinawaensis</name>
    <dbReference type="NCBI Taxonomy" id="465554"/>
    <lineage>
        <taxon>Eukaryota</taxon>
        <taxon>Metazoa</taxon>
        <taxon>Ecdysozoa</taxon>
        <taxon>Nematoda</taxon>
        <taxon>Chromadorea</taxon>
        <taxon>Rhabditida</taxon>
        <taxon>Tylenchina</taxon>
        <taxon>Tylenchomorpha</taxon>
        <taxon>Aphelenchoidea</taxon>
        <taxon>Aphelenchoididae</taxon>
        <taxon>Bursaphelenchus</taxon>
    </lineage>
</organism>
<evidence type="ECO:0000256" key="1">
    <source>
        <dbReference type="ARBA" id="ARBA00000900"/>
    </source>
</evidence>
<dbReference type="Gene3D" id="3.30.40.10">
    <property type="entry name" value="Zinc/RING finger domain, C3HC4 (zinc finger)"/>
    <property type="match status" value="1"/>
</dbReference>
<evidence type="ECO:0000256" key="10">
    <source>
        <dbReference type="ARBA" id="ARBA00022763"/>
    </source>
</evidence>
<dbReference type="GO" id="GO:0016567">
    <property type="term" value="P:protein ubiquitination"/>
    <property type="evidence" value="ECO:0007669"/>
    <property type="project" value="InterPro"/>
</dbReference>
<dbReference type="Gene3D" id="2.130.10.10">
    <property type="entry name" value="YVTN repeat-like/Quinoprotein amine dehydrogenase"/>
    <property type="match status" value="1"/>
</dbReference>
<feature type="domain" description="RING-type" evidence="19">
    <location>
        <begin position="158"/>
        <end position="202"/>
    </location>
</feature>
<keyword evidence="21" id="KW-1185">Reference proteome</keyword>
<dbReference type="InterPro" id="IPR001680">
    <property type="entry name" value="WD40_rpt"/>
</dbReference>
<dbReference type="Proteomes" id="UP000783686">
    <property type="component" value="Unassembled WGS sequence"/>
</dbReference>
<evidence type="ECO:0000256" key="3">
    <source>
        <dbReference type="ARBA" id="ARBA00004496"/>
    </source>
</evidence>
<comment type="pathway">
    <text evidence="4">Protein modification; protein ubiquitination.</text>
</comment>
<keyword evidence="10" id="KW-0227">DNA damage</keyword>
<dbReference type="SUPFAM" id="SSF50978">
    <property type="entry name" value="WD40 repeat-like"/>
    <property type="match status" value="1"/>
</dbReference>
<feature type="region of interest" description="Disordered" evidence="18">
    <location>
        <begin position="42"/>
        <end position="92"/>
    </location>
</feature>
<feature type="compositionally biased region" description="Low complexity" evidence="18">
    <location>
        <begin position="83"/>
        <end position="92"/>
    </location>
</feature>
<dbReference type="GO" id="GO:0005737">
    <property type="term" value="C:cytoplasm"/>
    <property type="evidence" value="ECO:0007669"/>
    <property type="project" value="UniProtKB-SubCell"/>
</dbReference>
<keyword evidence="9" id="KW-0677">Repeat</keyword>
<dbReference type="SMART" id="SM00184">
    <property type="entry name" value="RING"/>
    <property type="match status" value="1"/>
</dbReference>
<dbReference type="InterPro" id="IPR056527">
    <property type="entry name" value="WD40_RFWD3"/>
</dbReference>
<dbReference type="InterPro" id="IPR037381">
    <property type="entry name" value="RFWD3"/>
</dbReference>
<dbReference type="PANTHER" id="PTHR16047:SF7">
    <property type="entry name" value="E3 UBIQUITIN-PROTEIN LIGASE RFWD3"/>
    <property type="match status" value="1"/>
</dbReference>
<dbReference type="Pfam" id="PF23419">
    <property type="entry name" value="WD40_RFWD3"/>
    <property type="match status" value="1"/>
</dbReference>
<evidence type="ECO:0000256" key="12">
    <source>
        <dbReference type="ARBA" id="ARBA00022786"/>
    </source>
</evidence>
<dbReference type="GO" id="GO:0016605">
    <property type="term" value="C:PML body"/>
    <property type="evidence" value="ECO:0007669"/>
    <property type="project" value="UniProtKB-SubCell"/>
</dbReference>
<keyword evidence="11 16" id="KW-0863">Zinc-finger</keyword>
<evidence type="ECO:0000256" key="18">
    <source>
        <dbReference type="SAM" id="MobiDB-lite"/>
    </source>
</evidence>
<comment type="caution">
    <text evidence="20">The sequence shown here is derived from an EMBL/GenBank/DDBJ whole genome shotgun (WGS) entry which is preliminary data.</text>
</comment>
<keyword evidence="17" id="KW-0175">Coiled coil</keyword>
<evidence type="ECO:0000313" key="21">
    <source>
        <dbReference type="Proteomes" id="UP000614601"/>
    </source>
</evidence>
<sequence>MDDDLFQLNTQYPLSSLAFLDDVYNEEYSPEHSQDALYIPQNTVATRARRSTSASTRGRGRGAASSATTTRGRGARGGRGRRGAAATSSTRSSVAEAVLNANEFTIQQENFTGDIVSMQPNVSTPSTSNEVPLKRIRLDSPLKSQNQTLNDPDQDCCCTICYDDFDADLHRLVCLKCGHLFGKSCIIRWIQSERNGNCPTCKTKATVKDIRPLFGQMFKASNGAEFNQLKTKLKEALEQNEKLQGKLKTTEEELEKALKTIATYNELNTVSVKEFKLAVKKLPFSSMLAKDDFVKAICAFDNEDFVVCGCQLMSNKEKCCGIAKIDSTSVKKIALHDKIVRSIHINPSSPNMVASTSDDGTLCITDVSLATQQLKITYKLKSNGWACCWMSLQQVAVGLKNGRVYTYSPGKEPEDITNGDGDKPIMSLNYDSNHRVLFICAVNSIKAYRNGTLYTLLENISIASFCYDTVTGCFLLTIPPVQGKVRTALQLYKVDFQNMGAVKQLGNHQTRSAMLSKNTVNIIWTEPGGQLLCAFFNEDLRFTNILNWGLPDDRKNPEDPPQYLITIKHKPTDHVVHYAQAQKQAPPSATAPCGVQNTLYVVTTTSMFCYCLIYS</sequence>
<keyword evidence="7" id="KW-0853">WD repeat</keyword>
<evidence type="ECO:0000256" key="4">
    <source>
        <dbReference type="ARBA" id="ARBA00004906"/>
    </source>
</evidence>
<evidence type="ECO:0000256" key="6">
    <source>
        <dbReference type="ARBA" id="ARBA00022490"/>
    </source>
</evidence>
<dbReference type="InterPro" id="IPR013083">
    <property type="entry name" value="Znf_RING/FYVE/PHD"/>
</dbReference>
<dbReference type="PROSITE" id="PS50089">
    <property type="entry name" value="ZF_RING_2"/>
    <property type="match status" value="1"/>
</dbReference>
<dbReference type="InterPro" id="IPR001841">
    <property type="entry name" value="Znf_RING"/>
</dbReference>
<protein>
    <recommendedName>
        <fullName evidence="5">RING-type E3 ubiquitin transferase</fullName>
        <ecNumber evidence="5">2.3.2.27</ecNumber>
    </recommendedName>
</protein>
<feature type="compositionally biased region" description="Low complexity" evidence="18">
    <location>
        <begin position="51"/>
        <end position="72"/>
    </location>
</feature>
<evidence type="ECO:0000256" key="8">
    <source>
        <dbReference type="ARBA" id="ARBA00022679"/>
    </source>
</evidence>
<dbReference type="GO" id="GO:0036297">
    <property type="term" value="P:interstrand cross-link repair"/>
    <property type="evidence" value="ECO:0007669"/>
    <property type="project" value="InterPro"/>
</dbReference>
<dbReference type="Proteomes" id="UP000614601">
    <property type="component" value="Unassembled WGS sequence"/>
</dbReference>
<keyword evidence="8" id="KW-0808">Transferase</keyword>
<dbReference type="PANTHER" id="PTHR16047">
    <property type="entry name" value="RFWD3 PROTEIN"/>
    <property type="match status" value="1"/>
</dbReference>
<dbReference type="EMBL" id="CAJFDH010000004">
    <property type="protein sequence ID" value="CAD5219148.1"/>
    <property type="molecule type" value="Genomic_DNA"/>
</dbReference>
<reference evidence="20" key="1">
    <citation type="submission" date="2020-09" db="EMBL/GenBank/DDBJ databases">
        <authorList>
            <person name="Kikuchi T."/>
        </authorList>
    </citation>
    <scope>NUCLEOTIDE SEQUENCE</scope>
    <source>
        <strain evidence="20">SH1</strain>
    </source>
</reference>